<protein>
    <submittedName>
        <fullName evidence="1">Uncharacterized protein</fullName>
    </submittedName>
</protein>
<name>A0A1V1PH18_9BACT</name>
<dbReference type="EMBL" id="ATBP01000023">
    <property type="protein sequence ID" value="ETR74064.1"/>
    <property type="molecule type" value="Genomic_DNA"/>
</dbReference>
<dbReference type="InterPro" id="IPR036388">
    <property type="entry name" value="WH-like_DNA-bd_sf"/>
</dbReference>
<evidence type="ECO:0000313" key="1">
    <source>
        <dbReference type="EMBL" id="ETR74064.1"/>
    </source>
</evidence>
<accession>A0A1V1PH18</accession>
<proteinExistence type="predicted"/>
<dbReference type="Gene3D" id="1.10.10.10">
    <property type="entry name" value="Winged helix-like DNA-binding domain superfamily/Winged helix DNA-binding domain"/>
    <property type="match status" value="1"/>
</dbReference>
<dbReference type="Proteomes" id="UP000189670">
    <property type="component" value="Unassembled WGS sequence"/>
</dbReference>
<dbReference type="InterPro" id="IPR036390">
    <property type="entry name" value="WH_DNA-bd_sf"/>
</dbReference>
<evidence type="ECO:0000313" key="2">
    <source>
        <dbReference type="Proteomes" id="UP000189670"/>
    </source>
</evidence>
<dbReference type="SUPFAM" id="SSF46785">
    <property type="entry name" value="Winged helix' DNA-binding domain"/>
    <property type="match status" value="1"/>
</dbReference>
<gene>
    <name evidence="1" type="ORF">OMM_06545</name>
</gene>
<reference evidence="2" key="1">
    <citation type="submission" date="2012-11" db="EMBL/GenBank/DDBJ databases">
        <authorList>
            <person name="Lucero-Rivera Y.E."/>
            <person name="Tovar-Ramirez D."/>
        </authorList>
    </citation>
    <scope>NUCLEOTIDE SEQUENCE [LARGE SCALE GENOMIC DNA]</scope>
    <source>
        <strain evidence="2">Araruama</strain>
    </source>
</reference>
<dbReference type="AlphaFoldDB" id="A0A1V1PH18"/>
<sequence length="128" mass="14543">MPKEYPNFESLISGFLSKLELATKSDVQSLLDRIDHLEQMIASVVSDSDSPLNRKVKGNISSHRISEQVLEILKNSTSPMTYAQLKDSSGLDEKPLRNVIYRLNKLGRIQTVKRGQYTYAKEQDNETL</sequence>
<organism evidence="1 2">
    <name type="scientific">Candidatus Magnetoglobus multicellularis str. Araruama</name>
    <dbReference type="NCBI Taxonomy" id="890399"/>
    <lineage>
        <taxon>Bacteria</taxon>
        <taxon>Pseudomonadati</taxon>
        <taxon>Thermodesulfobacteriota</taxon>
        <taxon>Desulfobacteria</taxon>
        <taxon>Desulfobacterales</taxon>
        <taxon>Desulfobacteraceae</taxon>
        <taxon>Candidatus Magnetoglobus</taxon>
    </lineage>
</organism>
<comment type="caution">
    <text evidence="1">The sequence shown here is derived from an EMBL/GenBank/DDBJ whole genome shotgun (WGS) entry which is preliminary data.</text>
</comment>